<sequence>MVVNKLLASTSQKLLLSRSETANIGNTEAKYWYSDIPDPSSRSYEKNNNLLPSVSSEQLPEANRQVRSALPTLHGWRLSRAVLGWVCGYGGLCQ</sequence>
<comment type="caution">
    <text evidence="1">The sequence shown here is derived from an EMBL/GenBank/DDBJ whole genome shotgun (WGS) entry which is preliminary data.</text>
</comment>
<dbReference type="EMBL" id="VSRR010001154">
    <property type="protein sequence ID" value="MPC23012.1"/>
    <property type="molecule type" value="Genomic_DNA"/>
</dbReference>
<evidence type="ECO:0000313" key="2">
    <source>
        <dbReference type="Proteomes" id="UP000324222"/>
    </source>
</evidence>
<evidence type="ECO:0000313" key="1">
    <source>
        <dbReference type="EMBL" id="MPC23012.1"/>
    </source>
</evidence>
<name>A0A5B7DN16_PORTR</name>
<organism evidence="1 2">
    <name type="scientific">Portunus trituberculatus</name>
    <name type="common">Swimming crab</name>
    <name type="synonym">Neptunus trituberculatus</name>
    <dbReference type="NCBI Taxonomy" id="210409"/>
    <lineage>
        <taxon>Eukaryota</taxon>
        <taxon>Metazoa</taxon>
        <taxon>Ecdysozoa</taxon>
        <taxon>Arthropoda</taxon>
        <taxon>Crustacea</taxon>
        <taxon>Multicrustacea</taxon>
        <taxon>Malacostraca</taxon>
        <taxon>Eumalacostraca</taxon>
        <taxon>Eucarida</taxon>
        <taxon>Decapoda</taxon>
        <taxon>Pleocyemata</taxon>
        <taxon>Brachyura</taxon>
        <taxon>Eubrachyura</taxon>
        <taxon>Portunoidea</taxon>
        <taxon>Portunidae</taxon>
        <taxon>Portuninae</taxon>
        <taxon>Portunus</taxon>
    </lineage>
</organism>
<accession>A0A5B7DN16</accession>
<gene>
    <name evidence="1" type="ORF">E2C01_016049</name>
</gene>
<dbReference type="Proteomes" id="UP000324222">
    <property type="component" value="Unassembled WGS sequence"/>
</dbReference>
<keyword evidence="2" id="KW-1185">Reference proteome</keyword>
<reference evidence="1 2" key="1">
    <citation type="submission" date="2019-05" db="EMBL/GenBank/DDBJ databases">
        <title>Another draft genome of Portunus trituberculatus and its Hox gene families provides insights of decapod evolution.</title>
        <authorList>
            <person name="Jeong J.-H."/>
            <person name="Song I."/>
            <person name="Kim S."/>
            <person name="Choi T."/>
            <person name="Kim D."/>
            <person name="Ryu S."/>
            <person name="Kim W."/>
        </authorList>
    </citation>
    <scope>NUCLEOTIDE SEQUENCE [LARGE SCALE GENOMIC DNA]</scope>
    <source>
        <tissue evidence="1">Muscle</tissue>
    </source>
</reference>
<dbReference type="AlphaFoldDB" id="A0A5B7DN16"/>
<protein>
    <submittedName>
        <fullName evidence="1">Uncharacterized protein</fullName>
    </submittedName>
</protein>
<proteinExistence type="predicted"/>